<dbReference type="InterPro" id="IPR052058">
    <property type="entry name" value="Alcohol_O-acetyltransferase"/>
</dbReference>
<gene>
    <name evidence="1" type="ORF">CLO192961_LOCUS248247</name>
</gene>
<sequence>MAKKTKPDAERPRVLRKLGHLLQRESYLECQHSKNLYRGTSLSCRYSIPLGLPSESDDLQAHFDRAVACVVLDQPMLRVGIRTESPTRSVFLQLEKINLANHVDLREIADEEYQKVQEISIREEVDKKFKDLVTVPGWHVAISKPSLGDFIEVNFIFHHTITDGTGAKIFHRSLLKHLRSAAQPEQLEGRIIHLRPDDSQPLTPAMNALCDFNLSGAFLLKQVWQEKRPMPVAMRDTMLAHWAPLKPGPATTLRRTNRADSGTLQRLVKACRGHQTTLTALMHAMCLVSLAGRLGREEAPGFTGQSALNLRRFVPVTPDGVSTDNLMHNIVSVMPHHFDEKYVGIIRNRILGQDATMADTEEMIWDAAKIVRKELKDRLEWGLKNEMMGLLRYVSDWEAEKKKRIKRPREYAWLVSNIGVLKDDHADVDVANGEAINWQIEQGQFSLSSEVTGCAFGVSAVGFEHGGLCIDVSWQDGIYDNSLGEGLAGDIGKWMGELGR</sequence>
<evidence type="ECO:0008006" key="3">
    <source>
        <dbReference type="Google" id="ProtNLM"/>
    </source>
</evidence>
<keyword evidence="2" id="KW-1185">Reference proteome</keyword>
<protein>
    <recommendedName>
        <fullName evidence="3">Alcohol acetyltransferase FCK4</fullName>
    </recommendedName>
</protein>
<evidence type="ECO:0000313" key="1">
    <source>
        <dbReference type="EMBL" id="VUC28948.1"/>
    </source>
</evidence>
<dbReference type="InterPro" id="IPR010828">
    <property type="entry name" value="Atf2/Sli1-like"/>
</dbReference>
<comment type="caution">
    <text evidence="1">The sequence shown here is derived from an EMBL/GenBank/DDBJ whole genome shotgun (WGS) entry which is preliminary data.</text>
</comment>
<name>A0ABY6UCT8_BIOOC</name>
<dbReference type="Proteomes" id="UP000766486">
    <property type="component" value="Unassembled WGS sequence"/>
</dbReference>
<dbReference type="EMBL" id="CABFNS010000795">
    <property type="protein sequence ID" value="VUC28948.1"/>
    <property type="molecule type" value="Genomic_DNA"/>
</dbReference>
<accession>A0ABY6UCT8</accession>
<dbReference type="Gene3D" id="3.30.559.10">
    <property type="entry name" value="Chloramphenicol acetyltransferase-like domain"/>
    <property type="match status" value="1"/>
</dbReference>
<reference evidence="1 2" key="1">
    <citation type="submission" date="2019-06" db="EMBL/GenBank/DDBJ databases">
        <authorList>
            <person name="Broberg M."/>
        </authorList>
    </citation>
    <scope>NUCLEOTIDE SEQUENCE [LARGE SCALE GENOMIC DNA]</scope>
</reference>
<proteinExistence type="predicted"/>
<dbReference type="Gene3D" id="3.30.559.30">
    <property type="entry name" value="Nonribosomal peptide synthetase, condensation domain"/>
    <property type="match status" value="1"/>
</dbReference>
<organism evidence="1 2">
    <name type="scientific">Bionectria ochroleuca</name>
    <name type="common">Gliocladium roseum</name>
    <dbReference type="NCBI Taxonomy" id="29856"/>
    <lineage>
        <taxon>Eukaryota</taxon>
        <taxon>Fungi</taxon>
        <taxon>Dikarya</taxon>
        <taxon>Ascomycota</taxon>
        <taxon>Pezizomycotina</taxon>
        <taxon>Sordariomycetes</taxon>
        <taxon>Hypocreomycetidae</taxon>
        <taxon>Hypocreales</taxon>
        <taxon>Bionectriaceae</taxon>
        <taxon>Clonostachys</taxon>
    </lineage>
</organism>
<evidence type="ECO:0000313" key="2">
    <source>
        <dbReference type="Proteomes" id="UP000766486"/>
    </source>
</evidence>
<dbReference type="PANTHER" id="PTHR28037:SF1">
    <property type="entry name" value="ALCOHOL O-ACETYLTRANSFERASE 1-RELATED"/>
    <property type="match status" value="1"/>
</dbReference>
<dbReference type="Pfam" id="PF07247">
    <property type="entry name" value="AATase"/>
    <property type="match status" value="1"/>
</dbReference>
<dbReference type="PANTHER" id="PTHR28037">
    <property type="entry name" value="ALCOHOL O-ACETYLTRANSFERASE 1-RELATED"/>
    <property type="match status" value="1"/>
</dbReference>
<dbReference type="InterPro" id="IPR023213">
    <property type="entry name" value="CAT-like_dom_sf"/>
</dbReference>